<gene>
    <name evidence="9" type="ORF">D0T12_01870</name>
</gene>
<keyword evidence="4 7" id="KW-0812">Transmembrane</keyword>
<protein>
    <submittedName>
        <fullName evidence="9">MFS transporter</fullName>
    </submittedName>
</protein>
<feature type="transmembrane region" description="Helical" evidence="7">
    <location>
        <begin position="440"/>
        <end position="463"/>
    </location>
</feature>
<feature type="transmembrane region" description="Helical" evidence="7">
    <location>
        <begin position="275"/>
        <end position="299"/>
    </location>
</feature>
<dbReference type="Pfam" id="PF07690">
    <property type="entry name" value="MFS_1"/>
    <property type="match status" value="1"/>
</dbReference>
<comment type="caution">
    <text evidence="9">The sequence shown here is derived from an EMBL/GenBank/DDBJ whole genome shotgun (WGS) entry which is preliminary data.</text>
</comment>
<dbReference type="GO" id="GO:0005886">
    <property type="term" value="C:plasma membrane"/>
    <property type="evidence" value="ECO:0007669"/>
    <property type="project" value="UniProtKB-SubCell"/>
</dbReference>
<dbReference type="EMBL" id="QVNQ01000001">
    <property type="protein sequence ID" value="RFS87026.1"/>
    <property type="molecule type" value="Genomic_DNA"/>
</dbReference>
<evidence type="ECO:0000256" key="5">
    <source>
        <dbReference type="ARBA" id="ARBA00022989"/>
    </source>
</evidence>
<keyword evidence="3" id="KW-1003">Cell membrane</keyword>
<sequence length="488" mass="50700">MSTSPARTSARAWASLFVLCGAVFLEGIDVAMLNIALPSIREDLGLSTGMLSGVISAYVLGYGGFMLLGGRAADLLGRRRVFLFWLVVFLAFSGLGGFATEGWMLLLARFVTGVASAFMMPAGLALITATFPAGPARTRALGFYAGTGAGGFTLGLVAGGLLTSIGWRWVFFAPVILAALLLAAAIPLVKEPEATWKPGPEASGGFDLVGAFTVTGAMLLLAYGVVRLERPDHGVALTASTLLGGLALLAVFVAVERRAANPLLRLGILRSAPLVRTNLSAALFLGAFAGFQFLMTIYLQELRDWTTWQTGLAMLVLGIDTVLAPTLTPRLVERFGNLRVLFGGLALAAVAYGLFLPLGLDWAYTTMLPIMVLLGMGFTFAYGPLTMAATDGVDEREHGLAGGLFYTAIQFGTALGLSTATAVQVAALGGDGSAAAGLDAVRTALIVPFAAAALAALITAFGLRARAARPVEAVHEPVREPGEIVDVG</sequence>
<dbReference type="Proteomes" id="UP000262882">
    <property type="component" value="Unassembled WGS sequence"/>
</dbReference>
<name>A0A372GNS3_9ACTN</name>
<dbReference type="InterPro" id="IPR011701">
    <property type="entry name" value="MFS"/>
</dbReference>
<organism evidence="9 10">
    <name type="scientific">Actinomadura spongiicola</name>
    <dbReference type="NCBI Taxonomy" id="2303421"/>
    <lineage>
        <taxon>Bacteria</taxon>
        <taxon>Bacillati</taxon>
        <taxon>Actinomycetota</taxon>
        <taxon>Actinomycetes</taxon>
        <taxon>Streptosporangiales</taxon>
        <taxon>Thermomonosporaceae</taxon>
        <taxon>Actinomadura</taxon>
    </lineage>
</organism>
<keyword evidence="5 7" id="KW-1133">Transmembrane helix</keyword>
<proteinExistence type="predicted"/>
<keyword evidence="2" id="KW-0813">Transport</keyword>
<feature type="transmembrane region" description="Helical" evidence="7">
    <location>
        <begin position="81"/>
        <end position="100"/>
    </location>
</feature>
<dbReference type="InterPro" id="IPR036259">
    <property type="entry name" value="MFS_trans_sf"/>
</dbReference>
<dbReference type="CDD" id="cd17321">
    <property type="entry name" value="MFS_MMR_MDR_like"/>
    <property type="match status" value="1"/>
</dbReference>
<dbReference type="RefSeq" id="WP_117397479.1">
    <property type="nucleotide sequence ID" value="NZ_QVNQ01000001.1"/>
</dbReference>
<feature type="transmembrane region" description="Helical" evidence="7">
    <location>
        <begin position="209"/>
        <end position="228"/>
    </location>
</feature>
<keyword evidence="10" id="KW-1185">Reference proteome</keyword>
<feature type="transmembrane region" description="Helical" evidence="7">
    <location>
        <begin position="305"/>
        <end position="324"/>
    </location>
</feature>
<feature type="transmembrane region" description="Helical" evidence="7">
    <location>
        <begin position="141"/>
        <end position="163"/>
    </location>
</feature>
<dbReference type="PANTHER" id="PTHR42718">
    <property type="entry name" value="MAJOR FACILITATOR SUPERFAMILY MULTIDRUG TRANSPORTER MFSC"/>
    <property type="match status" value="1"/>
</dbReference>
<dbReference type="InterPro" id="IPR020846">
    <property type="entry name" value="MFS_dom"/>
</dbReference>
<feature type="transmembrane region" description="Helical" evidence="7">
    <location>
        <begin position="49"/>
        <end position="69"/>
    </location>
</feature>
<dbReference type="PROSITE" id="PS50850">
    <property type="entry name" value="MFS"/>
    <property type="match status" value="1"/>
</dbReference>
<dbReference type="SUPFAM" id="SSF103473">
    <property type="entry name" value="MFS general substrate transporter"/>
    <property type="match status" value="1"/>
</dbReference>
<evidence type="ECO:0000259" key="8">
    <source>
        <dbReference type="PROSITE" id="PS50850"/>
    </source>
</evidence>
<feature type="domain" description="Major facilitator superfamily (MFS) profile" evidence="8">
    <location>
        <begin position="15"/>
        <end position="468"/>
    </location>
</feature>
<dbReference type="PANTHER" id="PTHR42718:SF46">
    <property type="entry name" value="BLR6921 PROTEIN"/>
    <property type="match status" value="1"/>
</dbReference>
<feature type="transmembrane region" description="Helical" evidence="7">
    <location>
        <begin position="404"/>
        <end position="428"/>
    </location>
</feature>
<evidence type="ECO:0000256" key="6">
    <source>
        <dbReference type="ARBA" id="ARBA00023136"/>
    </source>
</evidence>
<evidence type="ECO:0000256" key="3">
    <source>
        <dbReference type="ARBA" id="ARBA00022475"/>
    </source>
</evidence>
<evidence type="ECO:0000256" key="2">
    <source>
        <dbReference type="ARBA" id="ARBA00022448"/>
    </source>
</evidence>
<feature type="transmembrane region" description="Helical" evidence="7">
    <location>
        <begin position="12"/>
        <end position="37"/>
    </location>
</feature>
<evidence type="ECO:0000256" key="1">
    <source>
        <dbReference type="ARBA" id="ARBA00004651"/>
    </source>
</evidence>
<accession>A0A372GNS3</accession>
<feature type="transmembrane region" description="Helical" evidence="7">
    <location>
        <begin position="106"/>
        <end position="129"/>
    </location>
</feature>
<dbReference type="GO" id="GO:0022857">
    <property type="term" value="F:transmembrane transporter activity"/>
    <property type="evidence" value="ECO:0007669"/>
    <property type="project" value="InterPro"/>
</dbReference>
<evidence type="ECO:0000313" key="9">
    <source>
        <dbReference type="EMBL" id="RFS87026.1"/>
    </source>
</evidence>
<dbReference type="Gene3D" id="1.20.1250.20">
    <property type="entry name" value="MFS general substrate transporter like domains"/>
    <property type="match status" value="1"/>
</dbReference>
<feature type="transmembrane region" description="Helical" evidence="7">
    <location>
        <begin position="362"/>
        <end position="383"/>
    </location>
</feature>
<feature type="transmembrane region" description="Helical" evidence="7">
    <location>
        <begin position="336"/>
        <end position="356"/>
    </location>
</feature>
<dbReference type="OrthoDB" id="7375466at2"/>
<dbReference type="Gene3D" id="1.20.1720.10">
    <property type="entry name" value="Multidrug resistance protein D"/>
    <property type="match status" value="1"/>
</dbReference>
<evidence type="ECO:0000256" key="7">
    <source>
        <dbReference type="SAM" id="Phobius"/>
    </source>
</evidence>
<evidence type="ECO:0000313" key="10">
    <source>
        <dbReference type="Proteomes" id="UP000262882"/>
    </source>
</evidence>
<dbReference type="AlphaFoldDB" id="A0A372GNS3"/>
<feature type="transmembrane region" description="Helical" evidence="7">
    <location>
        <begin position="169"/>
        <end position="189"/>
    </location>
</feature>
<feature type="transmembrane region" description="Helical" evidence="7">
    <location>
        <begin position="234"/>
        <end position="255"/>
    </location>
</feature>
<keyword evidence="6 7" id="KW-0472">Membrane</keyword>
<reference evidence="9 10" key="1">
    <citation type="submission" date="2018-08" db="EMBL/GenBank/DDBJ databases">
        <title>Actinomadura spongicola sp. nov., isolated from marine sponge Leucetta chagosensis.</title>
        <authorList>
            <person name="Li L."/>
            <person name="Lin H.W."/>
        </authorList>
    </citation>
    <scope>NUCLEOTIDE SEQUENCE [LARGE SCALE GENOMIC DNA]</scope>
    <source>
        <strain evidence="9 10">LHW52907</strain>
    </source>
</reference>
<comment type="subcellular location">
    <subcellularLocation>
        <location evidence="1">Cell membrane</location>
        <topology evidence="1">Multi-pass membrane protein</topology>
    </subcellularLocation>
</comment>
<evidence type="ECO:0000256" key="4">
    <source>
        <dbReference type="ARBA" id="ARBA00022692"/>
    </source>
</evidence>